<dbReference type="Gene3D" id="3.40.50.620">
    <property type="entry name" value="HUPs"/>
    <property type="match status" value="1"/>
</dbReference>
<evidence type="ECO:0000259" key="11">
    <source>
        <dbReference type="Pfam" id="PF09334"/>
    </source>
</evidence>
<evidence type="ECO:0000256" key="8">
    <source>
        <dbReference type="ARBA" id="ARBA00047364"/>
    </source>
</evidence>
<dbReference type="PANTHER" id="PTHR43326">
    <property type="entry name" value="METHIONYL-TRNA SYNTHETASE"/>
    <property type="match status" value="1"/>
</dbReference>
<evidence type="ECO:0000256" key="2">
    <source>
        <dbReference type="ARBA" id="ARBA00012838"/>
    </source>
</evidence>
<dbReference type="InterPro" id="IPR014729">
    <property type="entry name" value="Rossmann-like_a/b/a_fold"/>
</dbReference>
<accession>A0A1E4TJP3</accession>
<feature type="domain" description="Methionyl-tRNA synthetase anticodon-binding" evidence="12">
    <location>
        <begin position="421"/>
        <end position="503"/>
    </location>
</feature>
<protein>
    <recommendedName>
        <fullName evidence="9">Probable methionine--tRNA ligase, mitochondrial</fullName>
        <ecNumber evidence="2">6.1.1.10</ecNumber>
    </recommendedName>
</protein>
<dbReference type="EMBL" id="KV453841">
    <property type="protein sequence ID" value="ODV91888.1"/>
    <property type="molecule type" value="Genomic_DNA"/>
</dbReference>
<dbReference type="GO" id="GO:0006431">
    <property type="term" value="P:methionyl-tRNA aminoacylation"/>
    <property type="evidence" value="ECO:0007669"/>
    <property type="project" value="EnsemblFungi"/>
</dbReference>
<evidence type="ECO:0000256" key="9">
    <source>
        <dbReference type="ARBA" id="ARBA00068817"/>
    </source>
</evidence>
<dbReference type="CDD" id="cd00814">
    <property type="entry name" value="MetRS_core"/>
    <property type="match status" value="1"/>
</dbReference>
<evidence type="ECO:0000259" key="12">
    <source>
        <dbReference type="Pfam" id="PF19303"/>
    </source>
</evidence>
<sequence length="541" mass="62226">MKKLLKPKYITTPIYYVNAAPHLGHLYSSVLAETARKWYEFQGYPTMLSTGTDEHGTKVAQAAQLAKMQPKEYCDKTSQQFRELADFARVKYTDFIRTTSPDHIQTVSRLWQKIADNGYIYKGSHKGWYCIGDEAYYAEHEVEEVADPKTNTKFVQSKISKKPVEWYEEDNYFFKLSAFRTKLIDLIEKNELKIYPETVQQSILRELSLGTEDLSVSRPVSRVDWAIPVPNDPSQTMYVWIDALANYLVPARYPWSSAEEMTANGWPPDMHIIGKDIQRFHCIYWPAFLLAANIPLPKSIIVHSHWTVDGVKMSKSIGNVVDPFLLIQRFTRPPVNLFLLGDSNLENDGDYSDEKLLLRYEIQLRRKYGNLVSRLQSKSFNIPNAVKQHFSSNQEDILLKPEYASVFSNGFISEIDTLRDRVEESMEMLNTAKALREIWLIISASNKYIDDCAPWAFKGSEESQIVQNEIIFRAVEAVRVSTLLLQVFIPEIPSNVLDSLGVHPDRRSFEYAAYGADPTYGTLDVRKHQHPVPRLQEADLL</sequence>
<dbReference type="InterPro" id="IPR014758">
    <property type="entry name" value="Met-tRNA_synth"/>
</dbReference>
<proteinExistence type="inferred from homology"/>
<evidence type="ECO:0000313" key="14">
    <source>
        <dbReference type="Proteomes" id="UP000095023"/>
    </source>
</evidence>
<name>A0A1E4TJP3_9ASCO</name>
<dbReference type="GO" id="GO:0005739">
    <property type="term" value="C:mitochondrion"/>
    <property type="evidence" value="ECO:0007669"/>
    <property type="project" value="EnsemblFungi"/>
</dbReference>
<dbReference type="PRINTS" id="PR01041">
    <property type="entry name" value="TRNASYNTHMET"/>
</dbReference>
<evidence type="ECO:0000256" key="3">
    <source>
        <dbReference type="ARBA" id="ARBA00022598"/>
    </source>
</evidence>
<dbReference type="Gene3D" id="2.170.220.10">
    <property type="match status" value="1"/>
</dbReference>
<keyword evidence="3 10" id="KW-0436">Ligase</keyword>
<dbReference type="EC" id="6.1.1.10" evidence="2"/>
<dbReference type="Gene3D" id="1.10.730.10">
    <property type="entry name" value="Isoleucyl-tRNA Synthetase, Domain 1"/>
    <property type="match status" value="1"/>
</dbReference>
<keyword evidence="14" id="KW-1185">Reference proteome</keyword>
<keyword evidence="4 10" id="KW-0547">Nucleotide-binding</keyword>
<dbReference type="InterPro" id="IPR023457">
    <property type="entry name" value="Met-tRNA_synth_2"/>
</dbReference>
<dbReference type="SUPFAM" id="SSF47323">
    <property type="entry name" value="Anticodon-binding domain of a subclass of class I aminoacyl-tRNA synthetases"/>
    <property type="match status" value="1"/>
</dbReference>
<feature type="domain" description="Methionyl/Leucyl tRNA synthetase" evidence="11">
    <location>
        <begin position="9"/>
        <end position="375"/>
    </location>
</feature>
<dbReference type="InterPro" id="IPR015413">
    <property type="entry name" value="Methionyl/Leucyl_tRNA_Synth"/>
</dbReference>
<keyword evidence="5 10" id="KW-0067">ATP-binding</keyword>
<dbReference type="NCBIfam" id="TIGR00398">
    <property type="entry name" value="metG"/>
    <property type="match status" value="1"/>
</dbReference>
<dbReference type="InterPro" id="IPR041872">
    <property type="entry name" value="Anticodon_Met"/>
</dbReference>
<gene>
    <name evidence="13" type="ORF">CANCADRAFT_30190</name>
</gene>
<dbReference type="SUPFAM" id="SSF52374">
    <property type="entry name" value="Nucleotidylyl transferase"/>
    <property type="match status" value="1"/>
</dbReference>
<evidence type="ECO:0000256" key="1">
    <source>
        <dbReference type="ARBA" id="ARBA00005594"/>
    </source>
</evidence>
<organism evidence="13 14">
    <name type="scientific">Tortispora caseinolytica NRRL Y-17796</name>
    <dbReference type="NCBI Taxonomy" id="767744"/>
    <lineage>
        <taxon>Eukaryota</taxon>
        <taxon>Fungi</taxon>
        <taxon>Dikarya</taxon>
        <taxon>Ascomycota</taxon>
        <taxon>Saccharomycotina</taxon>
        <taxon>Trigonopsidomycetes</taxon>
        <taxon>Trigonopsidales</taxon>
        <taxon>Trigonopsidaceae</taxon>
        <taxon>Tortispora</taxon>
    </lineage>
</organism>
<dbReference type="Pfam" id="PF09334">
    <property type="entry name" value="tRNA-synt_1g"/>
    <property type="match status" value="1"/>
</dbReference>
<keyword evidence="7 10" id="KW-0030">Aminoacyl-tRNA synthetase</keyword>
<comment type="similarity">
    <text evidence="1 10">Belongs to the class-I aminoacyl-tRNA synthetase family.</text>
</comment>
<comment type="catalytic activity">
    <reaction evidence="8">
        <text>tRNA(Met) + L-methionine + ATP = L-methionyl-tRNA(Met) + AMP + diphosphate</text>
        <dbReference type="Rhea" id="RHEA:13481"/>
        <dbReference type="Rhea" id="RHEA-COMP:9667"/>
        <dbReference type="Rhea" id="RHEA-COMP:9698"/>
        <dbReference type="ChEBI" id="CHEBI:30616"/>
        <dbReference type="ChEBI" id="CHEBI:33019"/>
        <dbReference type="ChEBI" id="CHEBI:57844"/>
        <dbReference type="ChEBI" id="CHEBI:78442"/>
        <dbReference type="ChEBI" id="CHEBI:78530"/>
        <dbReference type="ChEBI" id="CHEBI:456215"/>
        <dbReference type="EC" id="6.1.1.10"/>
    </reaction>
</comment>
<dbReference type="Pfam" id="PF19303">
    <property type="entry name" value="Anticodon_3"/>
    <property type="match status" value="1"/>
</dbReference>
<dbReference type="GO" id="GO:0005524">
    <property type="term" value="F:ATP binding"/>
    <property type="evidence" value="ECO:0007669"/>
    <property type="project" value="UniProtKB-KW"/>
</dbReference>
<dbReference type="GO" id="GO:0004825">
    <property type="term" value="F:methionine-tRNA ligase activity"/>
    <property type="evidence" value="ECO:0007669"/>
    <property type="project" value="UniProtKB-EC"/>
</dbReference>
<evidence type="ECO:0000256" key="10">
    <source>
        <dbReference type="RuleBase" id="RU363039"/>
    </source>
</evidence>
<keyword evidence="6 10" id="KW-0648">Protein biosynthesis</keyword>
<dbReference type="OrthoDB" id="24670at2759"/>
<evidence type="ECO:0000313" key="13">
    <source>
        <dbReference type="EMBL" id="ODV91888.1"/>
    </source>
</evidence>
<dbReference type="Proteomes" id="UP000095023">
    <property type="component" value="Unassembled WGS sequence"/>
</dbReference>
<evidence type="ECO:0000256" key="4">
    <source>
        <dbReference type="ARBA" id="ARBA00022741"/>
    </source>
</evidence>
<dbReference type="InterPro" id="IPR009080">
    <property type="entry name" value="tRNAsynth_Ia_anticodon-bd"/>
</dbReference>
<dbReference type="InterPro" id="IPR033911">
    <property type="entry name" value="MetRS_core"/>
</dbReference>
<evidence type="ECO:0000256" key="7">
    <source>
        <dbReference type="ARBA" id="ARBA00023146"/>
    </source>
</evidence>
<reference evidence="14" key="1">
    <citation type="submission" date="2016-02" db="EMBL/GenBank/DDBJ databases">
        <title>Comparative genomics of biotechnologically important yeasts.</title>
        <authorList>
            <consortium name="DOE Joint Genome Institute"/>
            <person name="Riley R."/>
            <person name="Haridas S."/>
            <person name="Wolfe K.H."/>
            <person name="Lopes M.R."/>
            <person name="Hittinger C.T."/>
            <person name="Goker M."/>
            <person name="Salamov A."/>
            <person name="Wisecaver J."/>
            <person name="Long T.M."/>
            <person name="Aerts A.L."/>
            <person name="Barry K."/>
            <person name="Choi C."/>
            <person name="Clum A."/>
            <person name="Coughlan A.Y."/>
            <person name="Deshpande S."/>
            <person name="Douglass A.P."/>
            <person name="Hanson S.J."/>
            <person name="Klenk H.-P."/>
            <person name="Labutti K."/>
            <person name="Lapidus A."/>
            <person name="Lindquist E."/>
            <person name="Lipzen A."/>
            <person name="Meier-Kolthoff J.P."/>
            <person name="Ohm R.A."/>
            <person name="Otillar R.P."/>
            <person name="Pangilinan J."/>
            <person name="Peng Y."/>
            <person name="Rokas A."/>
            <person name="Rosa C.A."/>
            <person name="Scheuner C."/>
            <person name="Sibirny A.A."/>
            <person name="Slot J.C."/>
            <person name="Stielow J.B."/>
            <person name="Sun H."/>
            <person name="Kurtzman C.P."/>
            <person name="Blackwell M."/>
            <person name="Jeffries T.W."/>
            <person name="Grigoriev I.V."/>
        </authorList>
    </citation>
    <scope>NUCLEOTIDE SEQUENCE [LARGE SCALE GENOMIC DNA]</scope>
    <source>
        <strain evidence="14">NRRL Y-17796</strain>
    </source>
</reference>
<dbReference type="FunFam" id="2.170.220.10:FF:000001">
    <property type="entry name" value="methionine--tRNA ligase, mitochondrial"/>
    <property type="match status" value="1"/>
</dbReference>
<dbReference type="PANTHER" id="PTHR43326:SF1">
    <property type="entry name" value="METHIONINE--TRNA LIGASE, MITOCHONDRIAL"/>
    <property type="match status" value="1"/>
</dbReference>
<dbReference type="AlphaFoldDB" id="A0A1E4TJP3"/>
<evidence type="ECO:0000256" key="6">
    <source>
        <dbReference type="ARBA" id="ARBA00022917"/>
    </source>
</evidence>
<evidence type="ECO:0000256" key="5">
    <source>
        <dbReference type="ARBA" id="ARBA00022840"/>
    </source>
</evidence>